<dbReference type="InterPro" id="IPR003661">
    <property type="entry name" value="HisK_dim/P_dom"/>
</dbReference>
<dbReference type="CDD" id="cd00130">
    <property type="entry name" value="PAS"/>
    <property type="match status" value="1"/>
</dbReference>
<keyword evidence="14" id="KW-1185">Reference proteome</keyword>
<evidence type="ECO:0000313" key="13">
    <source>
        <dbReference type="EMBL" id="SDG08182.1"/>
    </source>
</evidence>
<evidence type="ECO:0000256" key="3">
    <source>
        <dbReference type="ARBA" id="ARBA00022553"/>
    </source>
</evidence>
<dbReference type="InterPro" id="IPR001610">
    <property type="entry name" value="PAC"/>
</dbReference>
<feature type="domain" description="PAC" evidence="12">
    <location>
        <begin position="224"/>
        <end position="275"/>
    </location>
</feature>
<dbReference type="InterPro" id="IPR000014">
    <property type="entry name" value="PAS"/>
</dbReference>
<dbReference type="CDD" id="cd00082">
    <property type="entry name" value="HisKA"/>
    <property type="match status" value="1"/>
</dbReference>
<dbReference type="InterPro" id="IPR036890">
    <property type="entry name" value="HATPase_C_sf"/>
</dbReference>
<evidence type="ECO:0000259" key="11">
    <source>
        <dbReference type="PROSITE" id="PS50109"/>
    </source>
</evidence>
<accession>A0A1G7RBQ8</accession>
<keyword evidence="10" id="KW-0472">Membrane</keyword>
<dbReference type="EC" id="2.7.13.3" evidence="2"/>
<keyword evidence="4" id="KW-0808">Transferase</keyword>
<proteinExistence type="predicted"/>
<keyword evidence="3" id="KW-0597">Phosphoprotein</keyword>
<dbReference type="OrthoDB" id="1931120at2"/>
<dbReference type="InterPro" id="IPR035965">
    <property type="entry name" value="PAS-like_dom_sf"/>
</dbReference>
<dbReference type="SMART" id="SM00388">
    <property type="entry name" value="HisKA"/>
    <property type="match status" value="1"/>
</dbReference>
<dbReference type="SMART" id="SM00387">
    <property type="entry name" value="HATPase_c"/>
    <property type="match status" value="1"/>
</dbReference>
<dbReference type="PRINTS" id="PR00344">
    <property type="entry name" value="BCTRLSENSOR"/>
</dbReference>
<keyword evidence="10" id="KW-0812">Transmembrane</keyword>
<dbReference type="GO" id="GO:0000155">
    <property type="term" value="F:phosphorelay sensor kinase activity"/>
    <property type="evidence" value="ECO:0007669"/>
    <property type="project" value="InterPro"/>
</dbReference>
<dbReference type="AlphaFoldDB" id="A0A1G7RBQ8"/>
<dbReference type="Gene3D" id="3.30.450.20">
    <property type="entry name" value="PAS domain"/>
    <property type="match status" value="1"/>
</dbReference>
<dbReference type="InterPro" id="IPR004358">
    <property type="entry name" value="Sig_transdc_His_kin-like_C"/>
</dbReference>
<dbReference type="InterPro" id="IPR003594">
    <property type="entry name" value="HATPase_dom"/>
</dbReference>
<evidence type="ECO:0000256" key="4">
    <source>
        <dbReference type="ARBA" id="ARBA00022679"/>
    </source>
</evidence>
<dbReference type="Gene3D" id="3.30.565.10">
    <property type="entry name" value="Histidine kinase-like ATPase, C-terminal domain"/>
    <property type="match status" value="1"/>
</dbReference>
<gene>
    <name evidence="13" type="ORF">SAMN05216605_10199</name>
</gene>
<evidence type="ECO:0000256" key="2">
    <source>
        <dbReference type="ARBA" id="ARBA00012438"/>
    </source>
</evidence>
<dbReference type="Proteomes" id="UP000182894">
    <property type="component" value="Unassembled WGS sequence"/>
</dbReference>
<reference evidence="14" key="1">
    <citation type="submission" date="2016-10" db="EMBL/GenBank/DDBJ databases">
        <authorList>
            <person name="Varghese N."/>
            <person name="Submissions S."/>
        </authorList>
    </citation>
    <scope>NUCLEOTIDE SEQUENCE [LARGE SCALE GENOMIC DNA]</scope>
    <source>
        <strain evidence="14">ATCC 700689</strain>
    </source>
</reference>
<dbReference type="InterPro" id="IPR036097">
    <property type="entry name" value="HisK_dim/P_sf"/>
</dbReference>
<evidence type="ECO:0000256" key="9">
    <source>
        <dbReference type="SAM" id="MobiDB-lite"/>
    </source>
</evidence>
<evidence type="ECO:0000256" key="1">
    <source>
        <dbReference type="ARBA" id="ARBA00000085"/>
    </source>
</evidence>
<protein>
    <recommendedName>
        <fullName evidence="2">histidine kinase</fullName>
        <ecNumber evidence="2">2.7.13.3</ecNumber>
    </recommendedName>
</protein>
<feature type="transmembrane region" description="Helical" evidence="10">
    <location>
        <begin position="93"/>
        <end position="110"/>
    </location>
</feature>
<dbReference type="RefSeq" id="WP_083370553.1">
    <property type="nucleotide sequence ID" value="NZ_FNCO01000001.1"/>
</dbReference>
<dbReference type="Pfam" id="PF00989">
    <property type="entry name" value="PAS"/>
    <property type="match status" value="1"/>
</dbReference>
<evidence type="ECO:0000256" key="7">
    <source>
        <dbReference type="ARBA" id="ARBA00022840"/>
    </source>
</evidence>
<keyword evidence="10" id="KW-1133">Transmembrane helix</keyword>
<keyword evidence="5" id="KW-0547">Nucleotide-binding</keyword>
<dbReference type="Pfam" id="PF02518">
    <property type="entry name" value="HATPase_c"/>
    <property type="match status" value="1"/>
</dbReference>
<feature type="transmembrane region" description="Helical" evidence="10">
    <location>
        <begin position="46"/>
        <end position="65"/>
    </location>
</feature>
<keyword evidence="7" id="KW-0067">ATP-binding</keyword>
<feature type="domain" description="Histidine kinase" evidence="11">
    <location>
        <begin position="295"/>
        <end position="509"/>
    </location>
</feature>
<keyword evidence="8" id="KW-0902">Two-component regulatory system</keyword>
<dbReference type="GO" id="GO:0005524">
    <property type="term" value="F:ATP binding"/>
    <property type="evidence" value="ECO:0007669"/>
    <property type="project" value="UniProtKB-KW"/>
</dbReference>
<dbReference type="EMBL" id="FNCO01000001">
    <property type="protein sequence ID" value="SDG08182.1"/>
    <property type="molecule type" value="Genomic_DNA"/>
</dbReference>
<comment type="catalytic activity">
    <reaction evidence="1">
        <text>ATP + protein L-histidine = ADP + protein N-phospho-L-histidine.</text>
        <dbReference type="EC" id="2.7.13.3"/>
    </reaction>
</comment>
<dbReference type="PROSITE" id="PS50113">
    <property type="entry name" value="PAC"/>
    <property type="match status" value="1"/>
</dbReference>
<dbReference type="STRING" id="89065.SAMN05216605_10199"/>
<dbReference type="GO" id="GO:0006355">
    <property type="term" value="P:regulation of DNA-templated transcription"/>
    <property type="evidence" value="ECO:0007669"/>
    <property type="project" value="InterPro"/>
</dbReference>
<dbReference type="PANTHER" id="PTHR43065:SF10">
    <property type="entry name" value="PEROXIDE STRESS-ACTIVATED HISTIDINE KINASE MAK3"/>
    <property type="match status" value="1"/>
</dbReference>
<evidence type="ECO:0000256" key="10">
    <source>
        <dbReference type="SAM" id="Phobius"/>
    </source>
</evidence>
<dbReference type="InterPro" id="IPR005467">
    <property type="entry name" value="His_kinase_dom"/>
</dbReference>
<dbReference type="SUPFAM" id="SSF55874">
    <property type="entry name" value="ATPase domain of HSP90 chaperone/DNA topoisomerase II/histidine kinase"/>
    <property type="match status" value="1"/>
</dbReference>
<feature type="transmembrane region" description="Helical" evidence="10">
    <location>
        <begin position="71"/>
        <end position="88"/>
    </location>
</feature>
<evidence type="ECO:0000259" key="12">
    <source>
        <dbReference type="PROSITE" id="PS50113"/>
    </source>
</evidence>
<dbReference type="SUPFAM" id="SSF47384">
    <property type="entry name" value="Homodimeric domain of signal transducing histidine kinase"/>
    <property type="match status" value="1"/>
</dbReference>
<organism evidence="13 14">
    <name type="scientific">Pseudomonas abietaniphila</name>
    <dbReference type="NCBI Taxonomy" id="89065"/>
    <lineage>
        <taxon>Bacteria</taxon>
        <taxon>Pseudomonadati</taxon>
        <taxon>Pseudomonadota</taxon>
        <taxon>Gammaproteobacteria</taxon>
        <taxon>Pseudomonadales</taxon>
        <taxon>Pseudomonadaceae</taxon>
        <taxon>Pseudomonas</taxon>
    </lineage>
</organism>
<name>A0A1G7RBQ8_9PSED</name>
<dbReference type="PROSITE" id="PS50109">
    <property type="entry name" value="HIS_KIN"/>
    <property type="match status" value="1"/>
</dbReference>
<evidence type="ECO:0000313" key="14">
    <source>
        <dbReference type="Proteomes" id="UP000182894"/>
    </source>
</evidence>
<dbReference type="Pfam" id="PF00512">
    <property type="entry name" value="HisKA"/>
    <property type="match status" value="1"/>
</dbReference>
<evidence type="ECO:0000256" key="8">
    <source>
        <dbReference type="ARBA" id="ARBA00023012"/>
    </source>
</evidence>
<dbReference type="InterPro" id="IPR000700">
    <property type="entry name" value="PAS-assoc_C"/>
</dbReference>
<dbReference type="SUPFAM" id="SSF55785">
    <property type="entry name" value="PYP-like sensor domain (PAS domain)"/>
    <property type="match status" value="1"/>
</dbReference>
<keyword evidence="6" id="KW-0418">Kinase</keyword>
<dbReference type="PANTHER" id="PTHR43065">
    <property type="entry name" value="SENSOR HISTIDINE KINASE"/>
    <property type="match status" value="1"/>
</dbReference>
<dbReference type="Gene3D" id="1.10.287.130">
    <property type="match status" value="1"/>
</dbReference>
<dbReference type="SMART" id="SM00086">
    <property type="entry name" value="PAC"/>
    <property type="match status" value="1"/>
</dbReference>
<evidence type="ECO:0000256" key="5">
    <source>
        <dbReference type="ARBA" id="ARBA00022741"/>
    </source>
</evidence>
<dbReference type="InterPro" id="IPR013767">
    <property type="entry name" value="PAS_fold"/>
</dbReference>
<sequence>MSDTESSSKRKRQDFNLFKSSPTPDSTGNLIPRPLICLSKRRYETWLVWAIGLVVTAGIAVISTAAHHRDIAATVIYVTLLLMAANVFTLRIVIGVSLMCMATIVVMFFVDHGYQDWDSFTSFVRCLTALSAIGFLATRAKQAADDLRQHQIYLTGAQCLSQTGSVTFSGLTERMAWSAESARIFEYPVEMPVSKSMILARTPIEDHALIHDVFNRAAQREPQIEVRHRLLMPDGRIKHVHMVATVLFVQDDRFEYLGAVMDITERMQAEEMLYRTQAQLTHICRVTTLGELTASIAHEVNQPLTAINSSADGCRRWLDRPQPDIPEAMRGLRQINDSARRASEVISRVRALSRKSDPIRRHEPINDIVRETLCVVQYEMTHHHISPRMDLAAENPWVFADRIQLQQVLINLLINACQAMSGVEQHRRRLCVQTFVTPCEVIVEVSDGGPGIREDVLPSLFTPFFTTRDSGLGMGLSICRSIIDFHDGKIWARNSPTGASFFFSIPQVKGPQ</sequence>
<feature type="region of interest" description="Disordered" evidence="9">
    <location>
        <begin position="1"/>
        <end position="21"/>
    </location>
</feature>
<evidence type="ECO:0000256" key="6">
    <source>
        <dbReference type="ARBA" id="ARBA00022777"/>
    </source>
</evidence>